<evidence type="ECO:0008006" key="4">
    <source>
        <dbReference type="Google" id="ProtNLM"/>
    </source>
</evidence>
<dbReference type="Gene3D" id="3.10.100.10">
    <property type="entry name" value="Mannose-Binding Protein A, subunit A"/>
    <property type="match status" value="1"/>
</dbReference>
<feature type="chain" id="PRO_5043438813" description="C-type lectin domain-containing protein" evidence="1">
    <location>
        <begin position="22"/>
        <end position="99"/>
    </location>
</feature>
<feature type="non-terminal residue" evidence="2">
    <location>
        <position position="1"/>
    </location>
</feature>
<evidence type="ECO:0000256" key="1">
    <source>
        <dbReference type="SAM" id="SignalP"/>
    </source>
</evidence>
<protein>
    <recommendedName>
        <fullName evidence="4">C-type lectin domain-containing protein</fullName>
    </recommendedName>
</protein>
<reference evidence="2 3" key="1">
    <citation type="submission" date="2024-05" db="EMBL/GenBank/DDBJ databases">
        <authorList>
            <person name="Wallberg A."/>
        </authorList>
    </citation>
    <scope>NUCLEOTIDE SEQUENCE [LARGE SCALE GENOMIC DNA]</scope>
</reference>
<proteinExistence type="predicted"/>
<dbReference type="SUPFAM" id="SSF56436">
    <property type="entry name" value="C-type lectin-like"/>
    <property type="match status" value="1"/>
</dbReference>
<accession>A0AAV2RSC1</accession>
<keyword evidence="1" id="KW-0732">Signal</keyword>
<keyword evidence="3" id="KW-1185">Reference proteome</keyword>
<dbReference type="EMBL" id="CAXKWB010030338">
    <property type="protein sequence ID" value="CAL4137331.1"/>
    <property type="molecule type" value="Genomic_DNA"/>
</dbReference>
<dbReference type="Proteomes" id="UP001497623">
    <property type="component" value="Unassembled WGS sequence"/>
</dbReference>
<feature type="signal peptide" evidence="1">
    <location>
        <begin position="1"/>
        <end position="21"/>
    </location>
</feature>
<evidence type="ECO:0000313" key="2">
    <source>
        <dbReference type="EMBL" id="CAL4137331.1"/>
    </source>
</evidence>
<dbReference type="AlphaFoldDB" id="A0AAV2RSC1"/>
<dbReference type="InterPro" id="IPR016187">
    <property type="entry name" value="CTDL_fold"/>
</dbReference>
<organism evidence="2 3">
    <name type="scientific">Meganyctiphanes norvegica</name>
    <name type="common">Northern krill</name>
    <name type="synonym">Thysanopoda norvegica</name>
    <dbReference type="NCBI Taxonomy" id="48144"/>
    <lineage>
        <taxon>Eukaryota</taxon>
        <taxon>Metazoa</taxon>
        <taxon>Ecdysozoa</taxon>
        <taxon>Arthropoda</taxon>
        <taxon>Crustacea</taxon>
        <taxon>Multicrustacea</taxon>
        <taxon>Malacostraca</taxon>
        <taxon>Eumalacostraca</taxon>
        <taxon>Eucarida</taxon>
        <taxon>Euphausiacea</taxon>
        <taxon>Euphausiidae</taxon>
        <taxon>Meganyctiphanes</taxon>
    </lineage>
</organism>
<sequence>FSQQSCFCKLYLLILAVKGLTELVPVKNDERTIKVNNGTSTCKYLFQSVNNGCYFFSGVQKDFNQAKHYCENLQLWHNYDVTLAMLVYSREEVEMARWA</sequence>
<name>A0AAV2RSC1_MEGNR</name>
<comment type="caution">
    <text evidence="2">The sequence shown here is derived from an EMBL/GenBank/DDBJ whole genome shotgun (WGS) entry which is preliminary data.</text>
</comment>
<dbReference type="InterPro" id="IPR016186">
    <property type="entry name" value="C-type_lectin-like/link_sf"/>
</dbReference>
<gene>
    <name evidence="2" type="ORF">MNOR_LOCUS28062</name>
</gene>
<evidence type="ECO:0000313" key="3">
    <source>
        <dbReference type="Proteomes" id="UP001497623"/>
    </source>
</evidence>